<feature type="region of interest" description="Disordered" evidence="1">
    <location>
        <begin position="94"/>
        <end position="113"/>
    </location>
</feature>
<evidence type="ECO:0000313" key="4">
    <source>
        <dbReference type="Proteomes" id="UP000192801"/>
    </source>
</evidence>
<dbReference type="STRING" id="444597.BST26_15055"/>
<feature type="domain" description="Mce/MlaD" evidence="2">
    <location>
        <begin position="15"/>
        <end position="88"/>
    </location>
</feature>
<dbReference type="PANTHER" id="PTHR33371">
    <property type="entry name" value="INTERMEMBRANE PHOSPHOLIPID TRANSPORT SYSTEM BINDING PROTEIN MLAD-RELATED"/>
    <property type="match status" value="1"/>
</dbReference>
<name>A0A1X0D6Q1_9MYCO</name>
<gene>
    <name evidence="3" type="ORF">BST26_15055</name>
</gene>
<evidence type="ECO:0000259" key="2">
    <source>
        <dbReference type="Pfam" id="PF02470"/>
    </source>
</evidence>
<evidence type="ECO:0000256" key="1">
    <source>
        <dbReference type="SAM" id="MobiDB-lite"/>
    </source>
</evidence>
<evidence type="ECO:0000313" key="3">
    <source>
        <dbReference type="EMBL" id="ORA68038.1"/>
    </source>
</evidence>
<comment type="caution">
    <text evidence="3">The sequence shown here is derived from an EMBL/GenBank/DDBJ whole genome shotgun (WGS) entry which is preliminary data.</text>
</comment>
<protein>
    <submittedName>
        <fullName evidence="3">Mammalian cell entry protein</fullName>
    </submittedName>
</protein>
<dbReference type="Pfam" id="PF02470">
    <property type="entry name" value="MlaD"/>
    <property type="match status" value="1"/>
</dbReference>
<proteinExistence type="predicted"/>
<dbReference type="InterPro" id="IPR052336">
    <property type="entry name" value="MlaD_Phospholipid_Transporter"/>
</dbReference>
<dbReference type="AlphaFoldDB" id="A0A1X0D6Q1"/>
<sequence length="308" mass="33084">MTVNSLPQPGGGRGGYSIVVEFENVLNLPDRAKVVQGGTTVGMVTSVQLKDNHIDVRAQIDPTVVVLSNSRATLQQSTVLGDIYVALERPSPDDRSAPALLPDGRIPLSQTSSPPQLEDTIANLANFVGSGSVQRVQNSIIGINRITPSDREEFRSMVGRVAADLADVSNSIDTVNLWLQGVSGTADTMHRYLPVYGRWFSPAGLLGFDRASQVGGYIGTVVPSIGSIYSGGYWLVPMLNSLAGAVGAVQQTKWSFEDEAAGWRRLFTDYYFPADKYPAINITSIKGPDGSEMMNNVEDVLRILGAIP</sequence>
<dbReference type="EMBL" id="MVHS01000039">
    <property type="protein sequence ID" value="ORA68038.1"/>
    <property type="molecule type" value="Genomic_DNA"/>
</dbReference>
<dbReference type="Proteomes" id="UP000192801">
    <property type="component" value="Unassembled WGS sequence"/>
</dbReference>
<organism evidence="3 4">
    <name type="scientific">Mycolicibacterium insubricum</name>
    <dbReference type="NCBI Taxonomy" id="444597"/>
    <lineage>
        <taxon>Bacteria</taxon>
        <taxon>Bacillati</taxon>
        <taxon>Actinomycetota</taxon>
        <taxon>Actinomycetes</taxon>
        <taxon>Mycobacteriales</taxon>
        <taxon>Mycobacteriaceae</taxon>
        <taxon>Mycolicibacterium</taxon>
    </lineage>
</organism>
<dbReference type="PANTHER" id="PTHR33371:SF4">
    <property type="entry name" value="INTERMEMBRANE PHOSPHOLIPID TRANSPORT SYSTEM BINDING PROTEIN MLAD"/>
    <property type="match status" value="1"/>
</dbReference>
<keyword evidence="4" id="KW-1185">Reference proteome</keyword>
<reference evidence="3 4" key="1">
    <citation type="submission" date="2016-12" db="EMBL/GenBank/DDBJ databases">
        <title>The new phylogeny of genus Mycobacterium.</title>
        <authorList>
            <person name="Tortoli E."/>
            <person name="Trovato A."/>
            <person name="Cirillo D.M."/>
        </authorList>
    </citation>
    <scope>NUCLEOTIDE SEQUENCE [LARGE SCALE GENOMIC DNA]</scope>
    <source>
        <strain evidence="3 4">DSM 45130</strain>
    </source>
</reference>
<dbReference type="InterPro" id="IPR003399">
    <property type="entry name" value="Mce/MlaD"/>
</dbReference>
<dbReference type="OrthoDB" id="4368973at2"/>
<accession>A0A1X0D6Q1</accession>